<dbReference type="OrthoDB" id="57532at2"/>
<dbReference type="STRING" id="211114.SAMN04489726_7485"/>
<dbReference type="Pfam" id="PF14509">
    <property type="entry name" value="GH97_C"/>
    <property type="match status" value="1"/>
</dbReference>
<dbReference type="eggNOG" id="COG1082">
    <property type="taxonomic scope" value="Bacteria"/>
</dbReference>
<dbReference type="Pfam" id="PF10566">
    <property type="entry name" value="Glyco_hydro_97"/>
    <property type="match status" value="1"/>
</dbReference>
<dbReference type="Gene3D" id="2.70.98.10">
    <property type="match status" value="1"/>
</dbReference>
<dbReference type="InterPro" id="IPR019563">
    <property type="entry name" value="GH97_catalytic"/>
</dbReference>
<dbReference type="InterPro" id="IPR013785">
    <property type="entry name" value="Aldolase_TIM"/>
</dbReference>
<evidence type="ECO:0000256" key="1">
    <source>
        <dbReference type="ARBA" id="ARBA00022801"/>
    </source>
</evidence>
<feature type="domain" description="Glycosyl-hydrolase 97 N-terminal" evidence="5">
    <location>
        <begin position="31"/>
        <end position="270"/>
    </location>
</feature>
<dbReference type="InterPro" id="IPR029483">
    <property type="entry name" value="GH97_C"/>
</dbReference>
<dbReference type="InterPro" id="IPR013780">
    <property type="entry name" value="Glyco_hydro_b"/>
</dbReference>
<sequence length="607" mass="66770">MRRVLTLLAAASLTSVLIAAPAQAAPLNWRLTSPNGDGPVATVVLDEGRLSLSVNRGRTVVLQPSALGLRTSTADLTTGLTFLGEARHRITERYSTVTGRQREHHADAIETTLRFTKAGQRLNLVVRVSSDGLGYRYALPGTGPLTITGEASEYAVPAAARAILLPYNNRNDYESIHRHSTVADAQAGPYGYPSLFKVDDTWMLVSESNMSGAYGATRLTLDTDRRFKVTLPDAGGSVTTAPFTSPWRTLITGDLATVVASDLGTDLAEPSRIADTSWIKPGVSAWSWWGDGTGNLELQKKYVDYAAKQGWEYVLVDSGWVNWQPGQVQELIGYAKARKVGVQLWVRWTDVDTDEERQAKLPLWREWGAVGLKIDFMDSDGQERMRFYDAILEATARTKLLVNFHGSTVPRGIERTWPHVMTLEGVRGAEGIKPKPDRKPFPLAHYTTLPFTRNLAGSMDFTPVTFSAVRDNSDAAELALAVVFESGIQHFADKIANYANLPLVERFLRTVPTVWDRTELLSGDPGDHAVLARRHGNEWYVGGISAADAHTRQVPLRFLGPGRWKAEIYSDTADRRIALSTKAVTARDVLAQPVVRGGGFAIRFSRE</sequence>
<dbReference type="EMBL" id="LT629701">
    <property type="protein sequence ID" value="SDN62893.1"/>
    <property type="molecule type" value="Genomic_DNA"/>
</dbReference>
<dbReference type="InterPro" id="IPR029486">
    <property type="entry name" value="GH97_N"/>
</dbReference>
<name>A0A1H0CY89_ALLAB</name>
<feature type="domain" description="Glycosyl-hydrolase 97 catalytic" evidence="4">
    <location>
        <begin position="295"/>
        <end position="426"/>
    </location>
</feature>
<reference evidence="7 8" key="1">
    <citation type="submission" date="2016-10" db="EMBL/GenBank/DDBJ databases">
        <authorList>
            <person name="de Groot N.N."/>
        </authorList>
    </citation>
    <scope>NUCLEOTIDE SEQUENCE [LARGE SCALE GENOMIC DNA]</scope>
    <source>
        <strain evidence="7 8">DSM 44149</strain>
    </source>
</reference>
<dbReference type="Gene3D" id="3.20.20.70">
    <property type="entry name" value="Aldolase class I"/>
    <property type="match status" value="1"/>
</dbReference>
<feature type="domain" description="Glycosyl-hydrolase 97 C-terminal oligomerisation" evidence="6">
    <location>
        <begin position="514"/>
        <end position="604"/>
    </location>
</feature>
<dbReference type="SUPFAM" id="SSF51445">
    <property type="entry name" value="(Trans)glycosidases"/>
    <property type="match status" value="1"/>
</dbReference>
<dbReference type="InterPro" id="IPR014718">
    <property type="entry name" value="GH-type_carb-bd"/>
</dbReference>
<dbReference type="Pfam" id="PF14508">
    <property type="entry name" value="GH97_N"/>
    <property type="match status" value="1"/>
</dbReference>
<evidence type="ECO:0000313" key="7">
    <source>
        <dbReference type="EMBL" id="SDN62893.1"/>
    </source>
</evidence>
<evidence type="ECO:0000256" key="2">
    <source>
        <dbReference type="ARBA" id="ARBA00023295"/>
    </source>
</evidence>
<evidence type="ECO:0000313" key="8">
    <source>
        <dbReference type="Proteomes" id="UP000183376"/>
    </source>
</evidence>
<keyword evidence="8" id="KW-1185">Reference proteome</keyword>
<accession>A0A1H0CY89</accession>
<organism evidence="7 8">
    <name type="scientific">Allokutzneria albata</name>
    <name type="common">Kibdelosporangium albatum</name>
    <dbReference type="NCBI Taxonomy" id="211114"/>
    <lineage>
        <taxon>Bacteria</taxon>
        <taxon>Bacillati</taxon>
        <taxon>Actinomycetota</taxon>
        <taxon>Actinomycetes</taxon>
        <taxon>Pseudonocardiales</taxon>
        <taxon>Pseudonocardiaceae</taxon>
        <taxon>Allokutzneria</taxon>
    </lineage>
</organism>
<keyword evidence="2" id="KW-0326">Glycosidase</keyword>
<proteinExistence type="predicted"/>
<dbReference type="Proteomes" id="UP000183376">
    <property type="component" value="Chromosome I"/>
</dbReference>
<gene>
    <name evidence="7" type="ORF">SAMN04489726_7485</name>
</gene>
<dbReference type="InterPro" id="IPR052720">
    <property type="entry name" value="Glycosyl_hydrolase_97"/>
</dbReference>
<feature type="signal peptide" evidence="3">
    <location>
        <begin position="1"/>
        <end position="24"/>
    </location>
</feature>
<protein>
    <submittedName>
        <fullName evidence="7">Glycosyl-hydrolase 97 C-terminal, oligomerisation</fullName>
    </submittedName>
</protein>
<dbReference type="InterPro" id="IPR017853">
    <property type="entry name" value="GH"/>
</dbReference>
<dbReference type="PANTHER" id="PTHR35803">
    <property type="entry name" value="GLUCAN 1,4-ALPHA-GLUCOSIDASE SUSB-RELATED"/>
    <property type="match status" value="1"/>
</dbReference>
<dbReference type="GO" id="GO:0030246">
    <property type="term" value="F:carbohydrate binding"/>
    <property type="evidence" value="ECO:0007669"/>
    <property type="project" value="InterPro"/>
</dbReference>
<dbReference type="GO" id="GO:0016798">
    <property type="term" value="F:hydrolase activity, acting on glycosyl bonds"/>
    <property type="evidence" value="ECO:0007669"/>
    <property type="project" value="UniProtKB-KW"/>
</dbReference>
<dbReference type="AlphaFoldDB" id="A0A1H0CY89"/>
<evidence type="ECO:0000259" key="6">
    <source>
        <dbReference type="Pfam" id="PF14509"/>
    </source>
</evidence>
<feature type="chain" id="PRO_5009247737" evidence="3">
    <location>
        <begin position="25"/>
        <end position="607"/>
    </location>
</feature>
<keyword evidence="3" id="KW-0732">Signal</keyword>
<keyword evidence="1 7" id="KW-0378">Hydrolase</keyword>
<dbReference type="RefSeq" id="WP_030428559.1">
    <property type="nucleotide sequence ID" value="NZ_JOEF01000004.1"/>
</dbReference>
<evidence type="ECO:0000256" key="3">
    <source>
        <dbReference type="SAM" id="SignalP"/>
    </source>
</evidence>
<evidence type="ECO:0000259" key="5">
    <source>
        <dbReference type="Pfam" id="PF14508"/>
    </source>
</evidence>
<evidence type="ECO:0000259" key="4">
    <source>
        <dbReference type="Pfam" id="PF10566"/>
    </source>
</evidence>
<dbReference type="Gene3D" id="2.60.40.1180">
    <property type="entry name" value="Golgi alpha-mannosidase II"/>
    <property type="match status" value="1"/>
</dbReference>
<dbReference type="PANTHER" id="PTHR35803:SF2">
    <property type="entry name" value="RETAINING ALPHA-GALACTOSIDASE"/>
    <property type="match status" value="1"/>
</dbReference>